<dbReference type="EC" id="1.2.1.84" evidence="1"/>
<sequence length="360" mass="40779">LNCHGPLRMVKVAQGMPRLAALVHISTAFANIHLGGQFTEERIYGFPLGNADEVFDKIEKMSEKDLIAYECKVLETFKNTYYAGKALMECLLQSRYKFWGLPIVIVRPSGITGALSEPVPGWVEGIAGPAACSVVCGLGVVQEWIGDASYAAPIVPVDWVCKTTLMAATAADRTLDKIPVFQSCTSSHCRLTMDALFYSNVKYWQTVKHPKGRISTDIRFHMYTGPDFEQRFRQRFTKELISSLDENKKELRRMLAKAHRIPHLYGVLYMLDHNLDITNTLALDRIAPKALFGDMKSGINWPAYLHESNLGIHRYLLKEQVDRNVVVEYSWESIQRKYTPTENNNVINKQENTSTTISRL</sequence>
<evidence type="ECO:0000256" key="1">
    <source>
        <dbReference type="RuleBase" id="RU363097"/>
    </source>
</evidence>
<dbReference type="Gene3D" id="3.40.50.720">
    <property type="entry name" value="NAD(P)-binding Rossmann-like Domain"/>
    <property type="match status" value="1"/>
</dbReference>
<dbReference type="GO" id="GO:0006629">
    <property type="term" value="P:lipid metabolic process"/>
    <property type="evidence" value="ECO:0007669"/>
    <property type="project" value="UniProtKB-KW"/>
</dbReference>
<dbReference type="PANTHER" id="PTHR11011">
    <property type="entry name" value="MALE STERILITY PROTEIN 2-RELATED"/>
    <property type="match status" value="1"/>
</dbReference>
<keyword evidence="4" id="KW-1185">Reference proteome</keyword>
<keyword evidence="1" id="KW-0521">NADP</keyword>
<dbReference type="Pfam" id="PF07993">
    <property type="entry name" value="NAD_binding_4"/>
    <property type="match status" value="1"/>
</dbReference>
<dbReference type="AlphaFoldDB" id="A0A9P6R345"/>
<evidence type="ECO:0000313" key="4">
    <source>
        <dbReference type="Proteomes" id="UP000738325"/>
    </source>
</evidence>
<dbReference type="InterPro" id="IPR026055">
    <property type="entry name" value="FAR"/>
</dbReference>
<accession>A0A9P6R345</accession>
<dbReference type="SUPFAM" id="SSF51735">
    <property type="entry name" value="NAD(P)-binding Rossmann-fold domains"/>
    <property type="match status" value="1"/>
</dbReference>
<comment type="catalytic activity">
    <reaction evidence="1">
        <text>a long-chain fatty acyl-CoA + 2 NADPH + 2 H(+) = a long-chain primary fatty alcohol + 2 NADP(+) + CoA</text>
        <dbReference type="Rhea" id="RHEA:52716"/>
        <dbReference type="ChEBI" id="CHEBI:15378"/>
        <dbReference type="ChEBI" id="CHEBI:57287"/>
        <dbReference type="ChEBI" id="CHEBI:57783"/>
        <dbReference type="ChEBI" id="CHEBI:58349"/>
        <dbReference type="ChEBI" id="CHEBI:77396"/>
        <dbReference type="ChEBI" id="CHEBI:83139"/>
        <dbReference type="EC" id="1.2.1.84"/>
    </reaction>
</comment>
<evidence type="ECO:0000313" key="3">
    <source>
        <dbReference type="EMBL" id="KAG0308296.1"/>
    </source>
</evidence>
<organism evidence="3 4">
    <name type="scientific">Dissophora globulifera</name>
    <dbReference type="NCBI Taxonomy" id="979702"/>
    <lineage>
        <taxon>Eukaryota</taxon>
        <taxon>Fungi</taxon>
        <taxon>Fungi incertae sedis</taxon>
        <taxon>Mucoromycota</taxon>
        <taxon>Mortierellomycotina</taxon>
        <taxon>Mortierellomycetes</taxon>
        <taxon>Mortierellales</taxon>
        <taxon>Mortierellaceae</taxon>
        <taxon>Dissophora</taxon>
    </lineage>
</organism>
<dbReference type="InterPro" id="IPR036291">
    <property type="entry name" value="NAD(P)-bd_dom_sf"/>
</dbReference>
<comment type="caution">
    <text evidence="3">The sequence shown here is derived from an EMBL/GenBank/DDBJ whole genome shotgun (WGS) entry which is preliminary data.</text>
</comment>
<comment type="function">
    <text evidence="1">Catalyzes the reduction of fatty acyl-CoA to fatty alcohols.</text>
</comment>
<keyword evidence="1" id="KW-0443">Lipid metabolism</keyword>
<proteinExistence type="inferred from homology"/>
<feature type="non-terminal residue" evidence="3">
    <location>
        <position position="1"/>
    </location>
</feature>
<protein>
    <recommendedName>
        <fullName evidence="1">Fatty acyl-CoA reductase</fullName>
        <ecNumber evidence="1">1.2.1.84</ecNumber>
    </recommendedName>
</protein>
<feature type="domain" description="Thioester reductase (TE)" evidence="2">
    <location>
        <begin position="2"/>
        <end position="163"/>
    </location>
</feature>
<dbReference type="GO" id="GO:0102965">
    <property type="term" value="F:alcohol-forming long-chain fatty acyl-CoA reductase activity"/>
    <property type="evidence" value="ECO:0007669"/>
    <property type="project" value="UniProtKB-EC"/>
</dbReference>
<dbReference type="GO" id="GO:0080019">
    <property type="term" value="F:alcohol-forming very long-chain fatty acyl-CoA reductase activity"/>
    <property type="evidence" value="ECO:0007669"/>
    <property type="project" value="InterPro"/>
</dbReference>
<comment type="similarity">
    <text evidence="1">Belongs to the fatty acyl-CoA reductase family.</text>
</comment>
<dbReference type="OrthoDB" id="2426589at2759"/>
<reference evidence="3" key="1">
    <citation type="journal article" date="2020" name="Fungal Divers.">
        <title>Resolving the Mortierellaceae phylogeny through synthesis of multi-gene phylogenetics and phylogenomics.</title>
        <authorList>
            <person name="Vandepol N."/>
            <person name="Liber J."/>
            <person name="Desiro A."/>
            <person name="Na H."/>
            <person name="Kennedy M."/>
            <person name="Barry K."/>
            <person name="Grigoriev I.V."/>
            <person name="Miller A.N."/>
            <person name="O'Donnell K."/>
            <person name="Stajich J.E."/>
            <person name="Bonito G."/>
        </authorList>
    </citation>
    <scope>NUCLEOTIDE SEQUENCE</scope>
    <source>
        <strain evidence="3">REB-010B</strain>
    </source>
</reference>
<dbReference type="Proteomes" id="UP000738325">
    <property type="component" value="Unassembled WGS sequence"/>
</dbReference>
<evidence type="ECO:0000259" key="2">
    <source>
        <dbReference type="Pfam" id="PF07993"/>
    </source>
</evidence>
<keyword evidence="1" id="KW-0560">Oxidoreductase</keyword>
<name>A0A9P6R345_9FUNG</name>
<dbReference type="InterPro" id="IPR013120">
    <property type="entry name" value="FAR_NAD-bd"/>
</dbReference>
<gene>
    <name evidence="3" type="primary">FAR1_1</name>
    <name evidence="3" type="ORF">BGZ99_001175</name>
</gene>
<dbReference type="EMBL" id="JAAAIP010001287">
    <property type="protein sequence ID" value="KAG0308296.1"/>
    <property type="molecule type" value="Genomic_DNA"/>
</dbReference>
<keyword evidence="1" id="KW-0444">Lipid biosynthesis</keyword>